<keyword evidence="16" id="KW-0732">Signal</keyword>
<evidence type="ECO:0000256" key="15">
    <source>
        <dbReference type="RuleBase" id="RU003651"/>
    </source>
</evidence>
<evidence type="ECO:0000256" key="9">
    <source>
        <dbReference type="ARBA" id="ARBA00022801"/>
    </source>
</evidence>
<dbReference type="NCBIfam" id="TIGR01241">
    <property type="entry name" value="FtsH_fam"/>
    <property type="match status" value="1"/>
</dbReference>
<keyword evidence="13" id="KW-0482">Metalloprotease</keyword>
<dbReference type="GO" id="GO:0005524">
    <property type="term" value="F:ATP binding"/>
    <property type="evidence" value="ECO:0007669"/>
    <property type="project" value="UniProtKB-KW"/>
</dbReference>
<dbReference type="GO" id="GO:0010304">
    <property type="term" value="P:PSII associated light-harvesting complex II catabolic process"/>
    <property type="evidence" value="ECO:0007669"/>
    <property type="project" value="UniProtKB-ARBA"/>
</dbReference>
<dbReference type="GO" id="GO:0004222">
    <property type="term" value="F:metalloendopeptidase activity"/>
    <property type="evidence" value="ECO:0007669"/>
    <property type="project" value="InterPro"/>
</dbReference>
<dbReference type="Proteomes" id="UP000751190">
    <property type="component" value="Unassembled WGS sequence"/>
</dbReference>
<dbReference type="InterPro" id="IPR000642">
    <property type="entry name" value="Peptidase_M41"/>
</dbReference>
<dbReference type="GO" id="GO:0046872">
    <property type="term" value="F:metal ion binding"/>
    <property type="evidence" value="ECO:0007669"/>
    <property type="project" value="UniProtKB-KW"/>
</dbReference>
<keyword evidence="19" id="KW-1185">Reference proteome</keyword>
<dbReference type="InterPro" id="IPR003960">
    <property type="entry name" value="ATPase_AAA_CS"/>
</dbReference>
<dbReference type="GO" id="GO:0006508">
    <property type="term" value="P:proteolysis"/>
    <property type="evidence" value="ECO:0007669"/>
    <property type="project" value="UniProtKB-KW"/>
</dbReference>
<dbReference type="AlphaFoldDB" id="A0A8J5XTI4"/>
<dbReference type="Gene3D" id="1.20.58.760">
    <property type="entry name" value="Peptidase M41"/>
    <property type="match status" value="1"/>
</dbReference>
<comment type="similarity">
    <text evidence="15">Belongs to the AAA ATPase family.</text>
</comment>
<dbReference type="Pfam" id="PF01434">
    <property type="entry name" value="Peptidase_M41"/>
    <property type="match status" value="1"/>
</dbReference>
<comment type="cofactor">
    <cofactor evidence="1">
        <name>Zn(2+)</name>
        <dbReference type="ChEBI" id="CHEBI:29105"/>
    </cofactor>
</comment>
<feature type="signal peptide" evidence="16">
    <location>
        <begin position="1"/>
        <end position="16"/>
    </location>
</feature>
<name>A0A8J5XTI4_DIALT</name>
<dbReference type="OrthoDB" id="1413014at2759"/>
<dbReference type="InterPro" id="IPR005936">
    <property type="entry name" value="FtsH"/>
</dbReference>
<dbReference type="Pfam" id="PF00004">
    <property type="entry name" value="AAA"/>
    <property type="match status" value="1"/>
</dbReference>
<evidence type="ECO:0000256" key="13">
    <source>
        <dbReference type="ARBA" id="ARBA00023049"/>
    </source>
</evidence>
<sequence>MMKLFVTCALAHAGCASSVAPRSLLPQRTVMARASVRAPRASAVASADSAPVGRRGALAAVAATGLALARTAPASAAEGGRLLAYSEFLDEVNKDKVDIVTFSAEGNTLLAIDTEGNRQEVAVLPGQTMDLIDLLRKHNVRFSVLSPTQPNALLSIVSSLIVPVLLFGGLTLLTRRGMGGGPGGGPGGMNPFEMGKSRSKIQLEPQTGVVFDDVAGCDSSKLELTEVVEFLKNPAKFTALGAKTPRGVIMEGPPGTGKTLLARAVAGEAGVPFISCSGSEFVEMFVGVGASRVRNVFSEAKKNAPCIIFIDEIDAIGRQRAGSGRGQMGGNDEREQTLNQILTEMDGFEGNQGVIVIAATNRADVLDSALLRPGRFDRRVPVDLPDKEGREAILKVHCKGKPLSANVDLGIVAKRTMGFSGASLANLMNEAAIVAARRDKSEIGYAEVDYAIDRITVGMAKTTALMSPQRQRLVAYHEAGHAIMGALTKDFDLVTKVTIVPRSNGAGGFTLFTPTEERMESGLYSRSYLQAQLAVALGGRVAEEIVFGDDEITTGASNDLQQVRNVARRMVAQWGFAKDVTGAVAWETADGQTGGMMGPKTASAKTNALLDAEVQKIVQKAYAHCKETLTKNRNALDLLAEMLIDNENVDARELYTMIRDNVPGAQVPDLDKLPTSLEEMGAREGAVVAV</sequence>
<dbReference type="InterPro" id="IPR003593">
    <property type="entry name" value="AAA+_ATPase"/>
</dbReference>
<keyword evidence="5" id="KW-0645">Protease</keyword>
<dbReference type="Gene3D" id="3.30.720.210">
    <property type="match status" value="1"/>
</dbReference>
<keyword evidence="9" id="KW-0378">Hydrolase</keyword>
<dbReference type="SUPFAM" id="SSF140990">
    <property type="entry name" value="FtsH protease domain-like"/>
    <property type="match status" value="1"/>
</dbReference>
<evidence type="ECO:0000256" key="10">
    <source>
        <dbReference type="ARBA" id="ARBA00022833"/>
    </source>
</evidence>
<keyword evidence="8 15" id="KW-0547">Nucleotide-binding</keyword>
<dbReference type="HAMAP" id="MF_01458">
    <property type="entry name" value="FtsH"/>
    <property type="match status" value="1"/>
</dbReference>
<dbReference type="SMART" id="SM00382">
    <property type="entry name" value="AAA"/>
    <property type="match status" value="1"/>
</dbReference>
<evidence type="ECO:0000256" key="1">
    <source>
        <dbReference type="ARBA" id="ARBA00001947"/>
    </source>
</evidence>
<comment type="subcellular location">
    <subcellularLocation>
        <location evidence="2">Membrane</location>
    </subcellularLocation>
</comment>
<organism evidence="18 19">
    <name type="scientific">Diacronema lutheri</name>
    <name type="common">Unicellular marine alga</name>
    <name type="synonym">Monochrysis lutheri</name>
    <dbReference type="NCBI Taxonomy" id="2081491"/>
    <lineage>
        <taxon>Eukaryota</taxon>
        <taxon>Haptista</taxon>
        <taxon>Haptophyta</taxon>
        <taxon>Pavlovophyceae</taxon>
        <taxon>Pavlovales</taxon>
        <taxon>Pavlovaceae</taxon>
        <taxon>Diacronema</taxon>
    </lineage>
</organism>
<dbReference type="FunFam" id="1.10.8.60:FF:000001">
    <property type="entry name" value="ATP-dependent zinc metalloprotease FtsH"/>
    <property type="match status" value="1"/>
</dbReference>
<protein>
    <recommendedName>
        <fullName evidence="17">AAA+ ATPase domain-containing protein</fullName>
    </recommendedName>
</protein>
<keyword evidence="12" id="KW-1133">Transmembrane helix</keyword>
<evidence type="ECO:0000256" key="14">
    <source>
        <dbReference type="ARBA" id="ARBA00023136"/>
    </source>
</evidence>
<keyword evidence="14" id="KW-0472">Membrane</keyword>
<comment type="caution">
    <text evidence="18">The sequence shown here is derived from an EMBL/GenBank/DDBJ whole genome shotgun (WGS) entry which is preliminary data.</text>
</comment>
<comment type="similarity">
    <text evidence="4">In the N-terminal section; belongs to the AAA ATPase family.</text>
</comment>
<dbReference type="InterPro" id="IPR003959">
    <property type="entry name" value="ATPase_AAA_core"/>
</dbReference>
<dbReference type="Pfam" id="PF17862">
    <property type="entry name" value="AAA_lid_3"/>
    <property type="match status" value="1"/>
</dbReference>
<dbReference type="FunFam" id="3.40.50.300:FF:000001">
    <property type="entry name" value="ATP-dependent zinc metalloprotease FtsH"/>
    <property type="match status" value="1"/>
</dbReference>
<keyword evidence="7" id="KW-0479">Metal-binding</keyword>
<dbReference type="FunFam" id="1.20.58.760:FF:000001">
    <property type="entry name" value="ATP-dependent zinc metalloprotease FtsH"/>
    <property type="match status" value="1"/>
</dbReference>
<dbReference type="PROSITE" id="PS00674">
    <property type="entry name" value="AAA"/>
    <property type="match status" value="1"/>
</dbReference>
<dbReference type="PANTHER" id="PTHR23076">
    <property type="entry name" value="METALLOPROTEASE M41 FTSH"/>
    <property type="match status" value="1"/>
</dbReference>
<dbReference type="Gene3D" id="3.40.50.300">
    <property type="entry name" value="P-loop containing nucleotide triphosphate hydrolases"/>
    <property type="match status" value="1"/>
</dbReference>
<evidence type="ECO:0000259" key="17">
    <source>
        <dbReference type="SMART" id="SM00382"/>
    </source>
</evidence>
<dbReference type="GO" id="GO:0009535">
    <property type="term" value="C:chloroplast thylakoid membrane"/>
    <property type="evidence" value="ECO:0007669"/>
    <property type="project" value="TreeGrafter"/>
</dbReference>
<gene>
    <name evidence="18" type="ORF">KFE25_013729</name>
</gene>
<dbReference type="EMBL" id="JAGTXO010000004">
    <property type="protein sequence ID" value="KAG8468646.1"/>
    <property type="molecule type" value="Genomic_DNA"/>
</dbReference>
<evidence type="ECO:0000256" key="8">
    <source>
        <dbReference type="ARBA" id="ARBA00022741"/>
    </source>
</evidence>
<dbReference type="Gene3D" id="1.10.8.60">
    <property type="match status" value="1"/>
</dbReference>
<comment type="similarity">
    <text evidence="3">In the C-terminal section; belongs to the peptidase M41 family.</text>
</comment>
<evidence type="ECO:0000256" key="6">
    <source>
        <dbReference type="ARBA" id="ARBA00022692"/>
    </source>
</evidence>
<evidence type="ECO:0000256" key="16">
    <source>
        <dbReference type="SAM" id="SignalP"/>
    </source>
</evidence>
<feature type="domain" description="AAA+ ATPase" evidence="17">
    <location>
        <begin position="244"/>
        <end position="386"/>
    </location>
</feature>
<dbReference type="InterPro" id="IPR041569">
    <property type="entry name" value="AAA_lid_3"/>
</dbReference>
<dbReference type="GO" id="GO:0016887">
    <property type="term" value="F:ATP hydrolysis activity"/>
    <property type="evidence" value="ECO:0007669"/>
    <property type="project" value="InterPro"/>
</dbReference>
<evidence type="ECO:0000256" key="7">
    <source>
        <dbReference type="ARBA" id="ARBA00022723"/>
    </source>
</evidence>
<evidence type="ECO:0000256" key="5">
    <source>
        <dbReference type="ARBA" id="ARBA00022670"/>
    </source>
</evidence>
<evidence type="ECO:0000313" key="18">
    <source>
        <dbReference type="EMBL" id="KAG8468646.1"/>
    </source>
</evidence>
<dbReference type="GO" id="GO:0004176">
    <property type="term" value="F:ATP-dependent peptidase activity"/>
    <property type="evidence" value="ECO:0007669"/>
    <property type="project" value="InterPro"/>
</dbReference>
<evidence type="ECO:0000256" key="12">
    <source>
        <dbReference type="ARBA" id="ARBA00022989"/>
    </source>
</evidence>
<evidence type="ECO:0000256" key="3">
    <source>
        <dbReference type="ARBA" id="ARBA00010044"/>
    </source>
</evidence>
<dbReference type="CDD" id="cd19501">
    <property type="entry name" value="RecA-like_FtsH"/>
    <property type="match status" value="1"/>
</dbReference>
<keyword evidence="10" id="KW-0862">Zinc</keyword>
<feature type="chain" id="PRO_5035261476" description="AAA+ ATPase domain-containing protein" evidence="16">
    <location>
        <begin position="17"/>
        <end position="690"/>
    </location>
</feature>
<evidence type="ECO:0000256" key="11">
    <source>
        <dbReference type="ARBA" id="ARBA00022840"/>
    </source>
</evidence>
<dbReference type="InterPro" id="IPR037219">
    <property type="entry name" value="Peptidase_M41-like"/>
</dbReference>
<proteinExistence type="inferred from homology"/>
<keyword evidence="6" id="KW-0812">Transmembrane</keyword>
<keyword evidence="11 15" id="KW-0067">ATP-binding</keyword>
<evidence type="ECO:0000256" key="2">
    <source>
        <dbReference type="ARBA" id="ARBA00004370"/>
    </source>
</evidence>
<accession>A0A8J5XTI4</accession>
<evidence type="ECO:0000256" key="4">
    <source>
        <dbReference type="ARBA" id="ARBA00010550"/>
    </source>
</evidence>
<evidence type="ECO:0000313" key="19">
    <source>
        <dbReference type="Proteomes" id="UP000751190"/>
    </source>
</evidence>
<dbReference type="OMA" id="RSNGMPG"/>
<dbReference type="PANTHER" id="PTHR23076:SF113">
    <property type="entry name" value="ATP-DEPENDENT ZINC METALLOPROTEASE FTSH 1, CHLOROPLASTIC-RELATED"/>
    <property type="match status" value="1"/>
</dbReference>
<reference evidence="18" key="1">
    <citation type="submission" date="2021-05" db="EMBL/GenBank/DDBJ databases">
        <title>The genome of the haptophyte Pavlova lutheri (Diacronema luteri, Pavlovales) - a model for lipid biosynthesis in eukaryotic algae.</title>
        <authorList>
            <person name="Hulatt C.J."/>
            <person name="Posewitz M.C."/>
        </authorList>
    </citation>
    <scope>NUCLEOTIDE SEQUENCE</scope>
    <source>
        <strain evidence="18">NIVA-4/92</strain>
    </source>
</reference>
<dbReference type="SUPFAM" id="SSF52540">
    <property type="entry name" value="P-loop containing nucleoside triphosphate hydrolases"/>
    <property type="match status" value="1"/>
</dbReference>
<dbReference type="InterPro" id="IPR027417">
    <property type="entry name" value="P-loop_NTPase"/>
</dbReference>